<reference evidence="1" key="1">
    <citation type="submission" date="2014-09" db="EMBL/GenBank/DDBJ databases">
        <authorList>
            <person name="Magalhaes I.L.F."/>
            <person name="Oliveira U."/>
            <person name="Santos F.R."/>
            <person name="Vidigal T.H.D.A."/>
            <person name="Brescovit A.D."/>
            <person name="Santos A.J."/>
        </authorList>
    </citation>
    <scope>NUCLEOTIDE SEQUENCE</scope>
    <source>
        <tissue evidence="1">Shoot tissue taken approximately 20 cm above the soil surface</tissue>
    </source>
</reference>
<dbReference type="EMBL" id="GBRH01240983">
    <property type="protein sequence ID" value="JAD56912.1"/>
    <property type="molecule type" value="Transcribed_RNA"/>
</dbReference>
<accession>A0A0A9BC82</accession>
<organism evidence="1">
    <name type="scientific">Arundo donax</name>
    <name type="common">Giant reed</name>
    <name type="synonym">Donax arundinaceus</name>
    <dbReference type="NCBI Taxonomy" id="35708"/>
    <lineage>
        <taxon>Eukaryota</taxon>
        <taxon>Viridiplantae</taxon>
        <taxon>Streptophyta</taxon>
        <taxon>Embryophyta</taxon>
        <taxon>Tracheophyta</taxon>
        <taxon>Spermatophyta</taxon>
        <taxon>Magnoliopsida</taxon>
        <taxon>Liliopsida</taxon>
        <taxon>Poales</taxon>
        <taxon>Poaceae</taxon>
        <taxon>PACMAD clade</taxon>
        <taxon>Arundinoideae</taxon>
        <taxon>Arundineae</taxon>
        <taxon>Arundo</taxon>
    </lineage>
</organism>
<evidence type="ECO:0000313" key="1">
    <source>
        <dbReference type="EMBL" id="JAD56912.1"/>
    </source>
</evidence>
<protein>
    <submittedName>
        <fullName evidence="1">Uncharacterized protein</fullName>
    </submittedName>
</protein>
<proteinExistence type="predicted"/>
<name>A0A0A9BC82_ARUDO</name>
<reference evidence="1" key="2">
    <citation type="journal article" date="2015" name="Data Brief">
        <title>Shoot transcriptome of the giant reed, Arundo donax.</title>
        <authorList>
            <person name="Barrero R.A."/>
            <person name="Guerrero F.D."/>
            <person name="Moolhuijzen P."/>
            <person name="Goolsby J.A."/>
            <person name="Tidwell J."/>
            <person name="Bellgard S.E."/>
            <person name="Bellgard M.I."/>
        </authorList>
    </citation>
    <scope>NUCLEOTIDE SEQUENCE</scope>
    <source>
        <tissue evidence="1">Shoot tissue taken approximately 20 cm above the soil surface</tissue>
    </source>
</reference>
<sequence>MNIGLLPLVSCY</sequence>